<name>A0A1I7UQ86_9PELO</name>
<evidence type="ECO:0000313" key="1">
    <source>
        <dbReference type="Proteomes" id="UP000095282"/>
    </source>
</evidence>
<protein>
    <submittedName>
        <fullName evidence="2">Ovule protein</fullName>
    </submittedName>
</protein>
<evidence type="ECO:0000313" key="2">
    <source>
        <dbReference type="WBParaSite" id="Csp11.Scaffold630.g18256.t1"/>
    </source>
</evidence>
<proteinExistence type="predicted"/>
<keyword evidence="1" id="KW-1185">Reference proteome</keyword>
<sequence length="95" mass="10975">MDLKPLLPKLNQFVETCKHNFNHLFSYHFCPHHLQNASTSTIRLIAFDTSQVLKREMSPCIIYSITLSNRLFIQGRTPYPLSFSLPLSLISSFAF</sequence>
<organism evidence="1 2">
    <name type="scientific">Caenorhabditis tropicalis</name>
    <dbReference type="NCBI Taxonomy" id="1561998"/>
    <lineage>
        <taxon>Eukaryota</taxon>
        <taxon>Metazoa</taxon>
        <taxon>Ecdysozoa</taxon>
        <taxon>Nematoda</taxon>
        <taxon>Chromadorea</taxon>
        <taxon>Rhabditida</taxon>
        <taxon>Rhabditina</taxon>
        <taxon>Rhabditomorpha</taxon>
        <taxon>Rhabditoidea</taxon>
        <taxon>Rhabditidae</taxon>
        <taxon>Peloderinae</taxon>
        <taxon>Caenorhabditis</taxon>
    </lineage>
</organism>
<dbReference type="WBParaSite" id="Csp11.Scaffold630.g18256.t1">
    <property type="protein sequence ID" value="Csp11.Scaffold630.g18256.t1"/>
    <property type="gene ID" value="Csp11.Scaffold630.g18256"/>
</dbReference>
<reference evidence="2" key="1">
    <citation type="submission" date="2016-11" db="UniProtKB">
        <authorList>
            <consortium name="WormBaseParasite"/>
        </authorList>
    </citation>
    <scope>IDENTIFICATION</scope>
</reference>
<dbReference type="Proteomes" id="UP000095282">
    <property type="component" value="Unplaced"/>
</dbReference>
<accession>A0A1I7UQ86</accession>
<dbReference type="AlphaFoldDB" id="A0A1I7UQ86"/>